<reference evidence="2 3" key="1">
    <citation type="submission" date="2015-11" db="EMBL/GenBank/DDBJ databases">
        <title>Bacillus caseinolyticus sp nov.</title>
        <authorList>
            <person name="Dastager S.G."/>
            <person name="Mawlankar R."/>
        </authorList>
    </citation>
    <scope>NUCLEOTIDE SEQUENCE [LARGE SCALE GENOMIC DNA]</scope>
    <source>
        <strain evidence="2 3">SGD-V-76</strain>
    </source>
</reference>
<feature type="transmembrane region" description="Helical" evidence="1">
    <location>
        <begin position="147"/>
        <end position="166"/>
    </location>
</feature>
<comment type="caution">
    <text evidence="2">The sequence shown here is derived from an EMBL/GenBank/DDBJ whole genome shotgun (WGS) entry which is preliminary data.</text>
</comment>
<feature type="transmembrane region" description="Helical" evidence="1">
    <location>
        <begin position="64"/>
        <end position="81"/>
    </location>
</feature>
<dbReference type="Proteomes" id="UP000053681">
    <property type="component" value="Unassembled WGS sequence"/>
</dbReference>
<dbReference type="EMBL" id="LNQP01000050">
    <property type="protein sequence ID" value="KSU87207.1"/>
    <property type="molecule type" value="Genomic_DNA"/>
</dbReference>
<evidence type="ECO:0000313" key="3">
    <source>
        <dbReference type="Proteomes" id="UP000053681"/>
    </source>
</evidence>
<accession>A0A0V8JJH7</accession>
<proteinExistence type="predicted"/>
<keyword evidence="3" id="KW-1185">Reference proteome</keyword>
<dbReference type="AlphaFoldDB" id="A0A0V8JJH7"/>
<name>A0A0V8JJH7_9BACI</name>
<evidence type="ECO:0000313" key="2">
    <source>
        <dbReference type="EMBL" id="KSU87207.1"/>
    </source>
</evidence>
<feature type="transmembrane region" description="Helical" evidence="1">
    <location>
        <begin position="6"/>
        <end position="29"/>
    </location>
</feature>
<keyword evidence="1" id="KW-0472">Membrane</keyword>
<organism evidence="2 3">
    <name type="scientific">Priestia veravalensis</name>
    <dbReference type="NCBI Taxonomy" id="1414648"/>
    <lineage>
        <taxon>Bacteria</taxon>
        <taxon>Bacillati</taxon>
        <taxon>Bacillota</taxon>
        <taxon>Bacilli</taxon>
        <taxon>Bacillales</taxon>
        <taxon>Bacillaceae</taxon>
        <taxon>Priestia</taxon>
    </lineage>
</organism>
<gene>
    <name evidence="2" type="ORF">AS180_14320</name>
</gene>
<feature type="transmembrane region" description="Helical" evidence="1">
    <location>
        <begin position="120"/>
        <end position="141"/>
    </location>
</feature>
<sequence>MNPIFLAIILGEVAFWMFLALGLLCRYVWKKEKLSLVLLAATPLIDLFLLGVTFIDLSTGTKPTFFHGLSAAYIAFSIVYGHQTIKWADEWANHKWNNGTLPEKICLVGEAKKQEQWRSFYRFCKCSLIMLILIGSAFFIVPFQDTFWLIYWLIAIISSVFIWFIMGPLRLTTKKQDTPL</sequence>
<keyword evidence="1" id="KW-1133">Transmembrane helix</keyword>
<protein>
    <recommendedName>
        <fullName evidence="4">Transmembrane protein</fullName>
    </recommendedName>
</protein>
<dbReference type="RefSeq" id="WP_025910939.1">
    <property type="nucleotide sequence ID" value="NZ_KQ758665.1"/>
</dbReference>
<keyword evidence="1" id="KW-0812">Transmembrane</keyword>
<dbReference type="GeneID" id="93682989"/>
<evidence type="ECO:0008006" key="4">
    <source>
        <dbReference type="Google" id="ProtNLM"/>
    </source>
</evidence>
<feature type="transmembrane region" description="Helical" evidence="1">
    <location>
        <begin position="36"/>
        <end position="58"/>
    </location>
</feature>
<evidence type="ECO:0000256" key="1">
    <source>
        <dbReference type="SAM" id="Phobius"/>
    </source>
</evidence>